<dbReference type="EMBL" id="MN739395">
    <property type="protein sequence ID" value="QHT02559.1"/>
    <property type="molecule type" value="Genomic_DNA"/>
</dbReference>
<dbReference type="AlphaFoldDB" id="A0A6C0CFU7"/>
<keyword evidence="1" id="KW-1133">Transmembrane helix</keyword>
<organism evidence="2">
    <name type="scientific">viral metagenome</name>
    <dbReference type="NCBI Taxonomy" id="1070528"/>
    <lineage>
        <taxon>unclassified sequences</taxon>
        <taxon>metagenomes</taxon>
        <taxon>organismal metagenomes</taxon>
    </lineage>
</organism>
<protein>
    <submittedName>
        <fullName evidence="2">Uncharacterized protein</fullName>
    </submittedName>
</protein>
<name>A0A6C0CFU7_9ZZZZ</name>
<evidence type="ECO:0000256" key="1">
    <source>
        <dbReference type="SAM" id="Phobius"/>
    </source>
</evidence>
<proteinExistence type="predicted"/>
<keyword evidence="1" id="KW-0472">Membrane</keyword>
<feature type="transmembrane region" description="Helical" evidence="1">
    <location>
        <begin position="67"/>
        <end position="87"/>
    </location>
</feature>
<accession>A0A6C0CFU7</accession>
<reference evidence="2" key="1">
    <citation type="journal article" date="2020" name="Nature">
        <title>Giant virus diversity and host interactions through global metagenomics.</title>
        <authorList>
            <person name="Schulz F."/>
            <person name="Roux S."/>
            <person name="Paez-Espino D."/>
            <person name="Jungbluth S."/>
            <person name="Walsh D.A."/>
            <person name="Denef V.J."/>
            <person name="McMahon K.D."/>
            <person name="Konstantinidis K.T."/>
            <person name="Eloe-Fadrosh E.A."/>
            <person name="Kyrpides N.C."/>
            <person name="Woyke T."/>
        </authorList>
    </citation>
    <scope>NUCLEOTIDE SEQUENCE</scope>
    <source>
        <strain evidence="2">GVMAG-M-3300020595-32</strain>
    </source>
</reference>
<feature type="transmembrane region" description="Helical" evidence="1">
    <location>
        <begin position="34"/>
        <end position="55"/>
    </location>
</feature>
<keyword evidence="1" id="KW-0812">Transmembrane</keyword>
<sequence>MNLLTFVRLSLLIGPIYLFIEYRSLSPYGKTNGYDIHLYIFMALSLISLVITSYVDHKINVTYKHHMNISLIIIPYIIYACKSINLWGLPLNLSMLILSPFIIGHILFYYMIFTTVKKKHERYYGGLPLFTPEEKQGYLEVLIVNMMKWCCKYKCK</sequence>
<evidence type="ECO:0000313" key="2">
    <source>
        <dbReference type="EMBL" id="QHT02559.1"/>
    </source>
</evidence>
<feature type="transmembrane region" description="Helical" evidence="1">
    <location>
        <begin position="93"/>
        <end position="113"/>
    </location>
</feature>